<evidence type="ECO:0000256" key="4">
    <source>
        <dbReference type="ARBA" id="ARBA00022840"/>
    </source>
</evidence>
<dbReference type="SUPFAM" id="SSF52540">
    <property type="entry name" value="P-loop containing nucleoside triphosphate hydrolases"/>
    <property type="match status" value="1"/>
</dbReference>
<evidence type="ECO:0000256" key="2">
    <source>
        <dbReference type="ARBA" id="ARBA00022448"/>
    </source>
</evidence>
<proteinExistence type="inferred from homology"/>
<dbReference type="PANTHER" id="PTHR43335:SF4">
    <property type="entry name" value="ABC TRANSPORTER, ATP-BINDING PROTEIN"/>
    <property type="match status" value="1"/>
</dbReference>
<dbReference type="EMBL" id="MLJW01000779">
    <property type="protein sequence ID" value="OIQ82662.1"/>
    <property type="molecule type" value="Genomic_DNA"/>
</dbReference>
<accession>A0A1J5QGL0</accession>
<dbReference type="PROSITE" id="PS00211">
    <property type="entry name" value="ABC_TRANSPORTER_1"/>
    <property type="match status" value="1"/>
</dbReference>
<dbReference type="Pfam" id="PF00005">
    <property type="entry name" value="ABC_tran"/>
    <property type="match status" value="1"/>
</dbReference>
<dbReference type="Pfam" id="PF13732">
    <property type="entry name" value="DrrA1-3_C"/>
    <property type="match status" value="1"/>
</dbReference>
<evidence type="ECO:0000313" key="6">
    <source>
        <dbReference type="EMBL" id="OIQ82662.1"/>
    </source>
</evidence>
<evidence type="ECO:0000259" key="5">
    <source>
        <dbReference type="PROSITE" id="PS50893"/>
    </source>
</evidence>
<feature type="domain" description="ABC transporter" evidence="5">
    <location>
        <begin position="5"/>
        <end position="232"/>
    </location>
</feature>
<comment type="similarity">
    <text evidence="1">Belongs to the ABC transporter superfamily.</text>
</comment>
<keyword evidence="3" id="KW-0547">Nucleotide-binding</keyword>
<comment type="caution">
    <text evidence="6">The sequence shown here is derived from an EMBL/GenBank/DDBJ whole genome shotgun (WGS) entry which is preliminary data.</text>
</comment>
<dbReference type="PROSITE" id="PS50893">
    <property type="entry name" value="ABC_TRANSPORTER_2"/>
    <property type="match status" value="1"/>
</dbReference>
<organism evidence="6">
    <name type="scientific">mine drainage metagenome</name>
    <dbReference type="NCBI Taxonomy" id="410659"/>
    <lineage>
        <taxon>unclassified sequences</taxon>
        <taxon>metagenomes</taxon>
        <taxon>ecological metagenomes</taxon>
    </lineage>
</organism>
<dbReference type="InterPro" id="IPR003439">
    <property type="entry name" value="ABC_transporter-like_ATP-bd"/>
</dbReference>
<gene>
    <name evidence="6" type="primary">ecsA_3</name>
    <name evidence="6" type="ORF">GALL_355420</name>
</gene>
<dbReference type="InterPro" id="IPR025302">
    <property type="entry name" value="DrrA1/2-like_C"/>
</dbReference>
<dbReference type="InterPro" id="IPR003593">
    <property type="entry name" value="AAA+_ATPase"/>
</dbReference>
<sequence>MREGLTLDAVTRRFGDRLALDGVSFEVRPGRVTGFVGANGAGKTTTMRIIMGVLAADSGHVRFGARPVDLPLRRQFGYMPEERGLYPKMKVVDQLVYLGRIHGLDAATARTRAEALLDALGLAERRTDVLGTLSLGNQQRVQVAAALLHDPVLLVLDEPFSGLDPLAVDLMAERLRERADAGVPVLFSSHQLELVERLCDDVVIISAGTVAAAGDARALRRARAGRRLRVVVTPSQRDKSRGSADGSSPLLLETLEAEFARASGVTAVGVDGDAFTVDLDEGADAQVVLATALRHGDVEEFGAIVPTLADIFREVVR</sequence>
<keyword evidence="2" id="KW-0813">Transport</keyword>
<keyword evidence="4 6" id="KW-0067">ATP-binding</keyword>
<dbReference type="InterPro" id="IPR027417">
    <property type="entry name" value="P-loop_NTPase"/>
</dbReference>
<dbReference type="InterPro" id="IPR017871">
    <property type="entry name" value="ABC_transporter-like_CS"/>
</dbReference>
<dbReference type="PANTHER" id="PTHR43335">
    <property type="entry name" value="ABC TRANSPORTER, ATP-BINDING PROTEIN"/>
    <property type="match status" value="1"/>
</dbReference>
<dbReference type="SMART" id="SM00382">
    <property type="entry name" value="AAA"/>
    <property type="match status" value="1"/>
</dbReference>
<dbReference type="GO" id="GO:0005524">
    <property type="term" value="F:ATP binding"/>
    <property type="evidence" value="ECO:0007669"/>
    <property type="project" value="UniProtKB-KW"/>
</dbReference>
<name>A0A1J5QGL0_9ZZZZ</name>
<protein>
    <submittedName>
        <fullName evidence="6">ABC-type transporter ATP-binding protein EcsA</fullName>
    </submittedName>
</protein>
<dbReference type="GO" id="GO:0016887">
    <property type="term" value="F:ATP hydrolysis activity"/>
    <property type="evidence" value="ECO:0007669"/>
    <property type="project" value="InterPro"/>
</dbReference>
<evidence type="ECO:0000256" key="3">
    <source>
        <dbReference type="ARBA" id="ARBA00022741"/>
    </source>
</evidence>
<reference evidence="6" key="1">
    <citation type="submission" date="2016-10" db="EMBL/GenBank/DDBJ databases">
        <title>Sequence of Gallionella enrichment culture.</title>
        <authorList>
            <person name="Poehlein A."/>
            <person name="Muehling M."/>
            <person name="Daniel R."/>
        </authorList>
    </citation>
    <scope>NUCLEOTIDE SEQUENCE</scope>
</reference>
<dbReference type="Gene3D" id="3.40.50.300">
    <property type="entry name" value="P-loop containing nucleotide triphosphate hydrolases"/>
    <property type="match status" value="1"/>
</dbReference>
<dbReference type="AlphaFoldDB" id="A0A1J5QGL0"/>
<evidence type="ECO:0000256" key="1">
    <source>
        <dbReference type="ARBA" id="ARBA00005417"/>
    </source>
</evidence>